<keyword evidence="3" id="KW-0256">Endoplasmic reticulum</keyword>
<dbReference type="EMBL" id="SWLE01000005">
    <property type="protein sequence ID" value="TNM99507.1"/>
    <property type="molecule type" value="Genomic_DNA"/>
</dbReference>
<dbReference type="Pfam" id="PF03062">
    <property type="entry name" value="MBOAT"/>
    <property type="match status" value="1"/>
</dbReference>
<evidence type="ECO:0000256" key="2">
    <source>
        <dbReference type="ARBA" id="ARBA00022692"/>
    </source>
</evidence>
<proteinExistence type="inferred from homology"/>
<dbReference type="Proteomes" id="UP000516260">
    <property type="component" value="Chromosome 13"/>
</dbReference>
<sequence length="224" mass="25696">MQRPAEESDRNGAALRYLVLRSGRIILWWCLAECLIHTMYMHSIQSNETYLEMLPPWALGGLALALVQFFYVKYLVLFGLPSMLATMDKVLPPKLPRCVSIMHGFTEMWRHFDEGLYRWLIRYIYLPLGGSRHGQLCKMAVHRPGVWLCLPLAWRPWLLTALGPDELGWSFGGKRPEVSPFLILYPPTHCVSAGEAFVFTQALKEIFLDITCSTPHRSATNWSV</sequence>
<dbReference type="GO" id="GO:0016409">
    <property type="term" value="F:palmitoyltransferase activity"/>
    <property type="evidence" value="ECO:0007669"/>
    <property type="project" value="TreeGrafter"/>
</dbReference>
<protein>
    <submittedName>
        <fullName evidence="8">Uncharacterized protein</fullName>
    </submittedName>
</protein>
<evidence type="ECO:0000256" key="7">
    <source>
        <dbReference type="SAM" id="Phobius"/>
    </source>
</evidence>
<dbReference type="AlphaFoldDB" id="A0A4Z2C5M6"/>
<name>A0A4Z2C5M6_9TELE</name>
<evidence type="ECO:0000256" key="4">
    <source>
        <dbReference type="ARBA" id="ARBA00022989"/>
    </source>
</evidence>
<organism evidence="8 9">
    <name type="scientific">Takifugu bimaculatus</name>
    <dbReference type="NCBI Taxonomy" id="433685"/>
    <lineage>
        <taxon>Eukaryota</taxon>
        <taxon>Metazoa</taxon>
        <taxon>Chordata</taxon>
        <taxon>Craniata</taxon>
        <taxon>Vertebrata</taxon>
        <taxon>Euteleostomi</taxon>
        <taxon>Actinopterygii</taxon>
        <taxon>Neopterygii</taxon>
        <taxon>Teleostei</taxon>
        <taxon>Neoteleostei</taxon>
        <taxon>Acanthomorphata</taxon>
        <taxon>Eupercaria</taxon>
        <taxon>Tetraodontiformes</taxon>
        <taxon>Tetradontoidea</taxon>
        <taxon>Tetraodontidae</taxon>
        <taxon>Takifugu</taxon>
    </lineage>
</organism>
<evidence type="ECO:0000256" key="6">
    <source>
        <dbReference type="ARBA" id="ARBA00038268"/>
    </source>
</evidence>
<feature type="transmembrane region" description="Helical" evidence="7">
    <location>
        <begin position="57"/>
        <end position="80"/>
    </location>
</feature>
<dbReference type="InterPro" id="IPR004299">
    <property type="entry name" value="MBOAT_fam"/>
</dbReference>
<keyword evidence="2 7" id="KW-0812">Transmembrane</keyword>
<keyword evidence="4 7" id="KW-1133">Transmembrane helix</keyword>
<evidence type="ECO:0000313" key="8">
    <source>
        <dbReference type="EMBL" id="TNM99507.1"/>
    </source>
</evidence>
<evidence type="ECO:0000256" key="3">
    <source>
        <dbReference type="ARBA" id="ARBA00022824"/>
    </source>
</evidence>
<comment type="similarity">
    <text evidence="6">Belongs to the membrane-bound acyltransferase family. HHAT subfamily.</text>
</comment>
<comment type="caution">
    <text evidence="8">The sequence shown here is derived from an EMBL/GenBank/DDBJ whole genome shotgun (WGS) entry which is preliminary data.</text>
</comment>
<feature type="transmembrane region" description="Helical" evidence="7">
    <location>
        <begin position="25"/>
        <end position="45"/>
    </location>
</feature>
<comment type="subcellular location">
    <subcellularLocation>
        <location evidence="1">Endoplasmic reticulum membrane</location>
        <topology evidence="1">Multi-pass membrane protein</topology>
    </subcellularLocation>
</comment>
<evidence type="ECO:0000256" key="1">
    <source>
        <dbReference type="ARBA" id="ARBA00004477"/>
    </source>
</evidence>
<keyword evidence="5 7" id="KW-0472">Membrane</keyword>
<evidence type="ECO:0000256" key="5">
    <source>
        <dbReference type="ARBA" id="ARBA00023136"/>
    </source>
</evidence>
<evidence type="ECO:0000313" key="9">
    <source>
        <dbReference type="Proteomes" id="UP000516260"/>
    </source>
</evidence>
<accession>A0A4Z2C5M6</accession>
<dbReference type="GO" id="GO:0005789">
    <property type="term" value="C:endoplasmic reticulum membrane"/>
    <property type="evidence" value="ECO:0007669"/>
    <property type="project" value="UniProtKB-SubCell"/>
</dbReference>
<dbReference type="PANTHER" id="PTHR13285">
    <property type="entry name" value="ACYLTRANSFERASE"/>
    <property type="match status" value="1"/>
</dbReference>
<dbReference type="InterPro" id="IPR051085">
    <property type="entry name" value="MB_O-acyltransferase"/>
</dbReference>
<dbReference type="PANTHER" id="PTHR13285:SF20">
    <property type="entry name" value="PROTEIN-CYSTEINE N-PALMITOYLTRANSFERASE HHAT"/>
    <property type="match status" value="1"/>
</dbReference>
<gene>
    <name evidence="8" type="ORF">fugu_012540</name>
</gene>
<reference evidence="8 9" key="1">
    <citation type="submission" date="2019-04" db="EMBL/GenBank/DDBJ databases">
        <title>The sequence and de novo assembly of Takifugu bimaculatus genome using PacBio and Hi-C technologies.</title>
        <authorList>
            <person name="Xu P."/>
            <person name="Liu B."/>
            <person name="Zhou Z."/>
        </authorList>
    </citation>
    <scope>NUCLEOTIDE SEQUENCE [LARGE SCALE GENOMIC DNA]</scope>
    <source>
        <strain evidence="8">TB-2018</strain>
        <tissue evidence="8">Muscle</tissue>
    </source>
</reference>
<keyword evidence="9" id="KW-1185">Reference proteome</keyword>